<keyword evidence="1" id="KW-0472">Membrane</keyword>
<accession>A0ABT3ZGB7</accession>
<protein>
    <submittedName>
        <fullName evidence="2">DUF5676 family membrane protein</fullName>
    </submittedName>
</protein>
<name>A0ABT3ZGB7_9HYPH</name>
<keyword evidence="3" id="KW-1185">Reference proteome</keyword>
<dbReference type="Proteomes" id="UP001073227">
    <property type="component" value="Unassembled WGS sequence"/>
</dbReference>
<dbReference type="Pfam" id="PF18926">
    <property type="entry name" value="DUF5676"/>
    <property type="match status" value="1"/>
</dbReference>
<comment type="caution">
    <text evidence="2">The sequence shown here is derived from an EMBL/GenBank/DDBJ whole genome shotgun (WGS) entry which is preliminary data.</text>
</comment>
<keyword evidence="1" id="KW-0812">Transmembrane</keyword>
<gene>
    <name evidence="2" type="ORF">OEG84_24945</name>
</gene>
<evidence type="ECO:0000313" key="3">
    <source>
        <dbReference type="Proteomes" id="UP001073227"/>
    </source>
</evidence>
<feature type="transmembrane region" description="Helical" evidence="1">
    <location>
        <begin position="77"/>
        <end position="94"/>
    </location>
</feature>
<reference evidence="2" key="1">
    <citation type="submission" date="2022-10" db="EMBL/GenBank/DDBJ databases">
        <title>Hoeflea sp. G2-23, isolated from marine algae.</title>
        <authorList>
            <person name="Kristyanto S."/>
            <person name="Kim J.M."/>
            <person name="Jeon C.O."/>
        </authorList>
    </citation>
    <scope>NUCLEOTIDE SEQUENCE</scope>
    <source>
        <strain evidence="2">G2-23</strain>
    </source>
</reference>
<evidence type="ECO:0000313" key="2">
    <source>
        <dbReference type="EMBL" id="MCY0150855.1"/>
    </source>
</evidence>
<dbReference type="InterPro" id="IPR044020">
    <property type="entry name" value="DUF5676"/>
</dbReference>
<feature type="transmembrane region" description="Helical" evidence="1">
    <location>
        <begin position="51"/>
        <end position="71"/>
    </location>
</feature>
<sequence length="100" mass="10925">MPQEHELTGSMGVTAGRLSIYAVGMSTGIFLAISFVLCVGFGLIFPSMTMYQAWVPLLPGFVWISLSGFVIGLAEAFAYGWFIAIVFVPLFNYFSQRAAK</sequence>
<dbReference type="RefSeq" id="WP_201772285.1">
    <property type="nucleotide sequence ID" value="NZ_JAOVZR010000003.1"/>
</dbReference>
<proteinExistence type="predicted"/>
<keyword evidence="1" id="KW-1133">Transmembrane helix</keyword>
<feature type="transmembrane region" description="Helical" evidence="1">
    <location>
        <begin position="20"/>
        <end position="44"/>
    </location>
</feature>
<evidence type="ECO:0000256" key="1">
    <source>
        <dbReference type="SAM" id="Phobius"/>
    </source>
</evidence>
<organism evidence="2 3">
    <name type="scientific">Hoeflea algicola</name>
    <dbReference type="NCBI Taxonomy" id="2983763"/>
    <lineage>
        <taxon>Bacteria</taxon>
        <taxon>Pseudomonadati</taxon>
        <taxon>Pseudomonadota</taxon>
        <taxon>Alphaproteobacteria</taxon>
        <taxon>Hyphomicrobiales</taxon>
        <taxon>Rhizobiaceae</taxon>
        <taxon>Hoeflea</taxon>
    </lineage>
</organism>
<dbReference type="EMBL" id="JAOVZR010000003">
    <property type="protein sequence ID" value="MCY0150855.1"/>
    <property type="molecule type" value="Genomic_DNA"/>
</dbReference>